<evidence type="ECO:0000259" key="7">
    <source>
        <dbReference type="Pfam" id="PF02729"/>
    </source>
</evidence>
<dbReference type="PRINTS" id="PR00100">
    <property type="entry name" value="AOTCASE"/>
</dbReference>
<comment type="similarity">
    <text evidence="1">Belongs to the aspartate/ornithine carbamoyltransferase superfamily. OTCase family.</text>
</comment>
<evidence type="ECO:0000313" key="9">
    <source>
        <dbReference type="Proteomes" id="UP000219338"/>
    </source>
</evidence>
<dbReference type="Proteomes" id="UP000219338">
    <property type="component" value="Unassembled WGS sequence"/>
</dbReference>
<evidence type="ECO:0000256" key="5">
    <source>
        <dbReference type="SAM" id="MobiDB-lite"/>
    </source>
</evidence>
<reference evidence="9" key="1">
    <citation type="journal article" date="2017" name="Nat. Ecol. Evol.">
        <title>Genome expansion and lineage-specific genetic innovations in the forest pathogenic fungi Armillaria.</title>
        <authorList>
            <person name="Sipos G."/>
            <person name="Prasanna A.N."/>
            <person name="Walter M.C."/>
            <person name="O'Connor E."/>
            <person name="Balint B."/>
            <person name="Krizsan K."/>
            <person name="Kiss B."/>
            <person name="Hess J."/>
            <person name="Varga T."/>
            <person name="Slot J."/>
            <person name="Riley R."/>
            <person name="Boka B."/>
            <person name="Rigling D."/>
            <person name="Barry K."/>
            <person name="Lee J."/>
            <person name="Mihaltcheva S."/>
            <person name="LaButti K."/>
            <person name="Lipzen A."/>
            <person name="Waldron R."/>
            <person name="Moloney N.M."/>
            <person name="Sperisen C."/>
            <person name="Kredics L."/>
            <person name="Vagvoelgyi C."/>
            <person name="Patrignani A."/>
            <person name="Fitzpatrick D."/>
            <person name="Nagy I."/>
            <person name="Doyle S."/>
            <person name="Anderson J.B."/>
            <person name="Grigoriev I.V."/>
            <person name="Gueldener U."/>
            <person name="Muensterkoetter M."/>
            <person name="Nagy L.G."/>
        </authorList>
    </citation>
    <scope>NUCLEOTIDE SEQUENCE [LARGE SCALE GENOMIC DNA]</scope>
    <source>
        <strain evidence="9">C18/9</strain>
    </source>
</reference>
<organism evidence="8 9">
    <name type="scientific">Armillaria ostoyae</name>
    <name type="common">Armillaria root rot fungus</name>
    <dbReference type="NCBI Taxonomy" id="47428"/>
    <lineage>
        <taxon>Eukaryota</taxon>
        <taxon>Fungi</taxon>
        <taxon>Dikarya</taxon>
        <taxon>Basidiomycota</taxon>
        <taxon>Agaricomycotina</taxon>
        <taxon>Agaricomycetes</taxon>
        <taxon>Agaricomycetidae</taxon>
        <taxon>Agaricales</taxon>
        <taxon>Marasmiineae</taxon>
        <taxon>Physalacriaceae</taxon>
        <taxon>Armillaria</taxon>
    </lineage>
</organism>
<dbReference type="InterPro" id="IPR006132">
    <property type="entry name" value="Asp/Orn_carbamoyltranf_P-bd"/>
</dbReference>
<dbReference type="PRINTS" id="PR00102">
    <property type="entry name" value="OTCASE"/>
</dbReference>
<dbReference type="Pfam" id="PF00185">
    <property type="entry name" value="OTCace"/>
    <property type="match status" value="1"/>
</dbReference>
<dbReference type="PANTHER" id="PTHR45753">
    <property type="entry name" value="ORNITHINE CARBAMOYLTRANSFERASE, MITOCHONDRIAL"/>
    <property type="match status" value="1"/>
</dbReference>
<feature type="domain" description="Aspartate/ornithine carbamoyltransferase Asp/Orn-binding" evidence="6">
    <location>
        <begin position="228"/>
        <end position="396"/>
    </location>
</feature>
<evidence type="ECO:0000256" key="2">
    <source>
        <dbReference type="ARBA" id="ARBA00013007"/>
    </source>
</evidence>
<dbReference type="GO" id="GO:0004585">
    <property type="term" value="F:ornithine carbamoyltransferase activity"/>
    <property type="evidence" value="ECO:0007669"/>
    <property type="project" value="UniProtKB-EC"/>
</dbReference>
<dbReference type="PROSITE" id="PS00097">
    <property type="entry name" value="CARBAMOYLTRANSFERASE"/>
    <property type="match status" value="1"/>
</dbReference>
<dbReference type="PANTHER" id="PTHR45753:SF3">
    <property type="entry name" value="ORNITHINE TRANSCARBAMYLASE, MITOCHONDRIAL"/>
    <property type="match status" value="1"/>
</dbReference>
<sequence length="408" mass="45160">MPPPHLLTLADLSVPQIRRLISHAHYQKHLALPWLAPHEKGKNNTSRNLRLPSQSLFSKTVALMFSKRSTRTRIAAETSATVLGGKALFLGKDDIQISWTKGEGGGESVRDTARVIGGMCQGIFARVGGHHEVEELAKYSPVPVINALSDLWHPTQILADLLTLHEHAHLFTPDSLAAKPITAPDLPSEPKEKEPEPEPSAESDKKTKFTKSKKVKKQGGPLPELPSLTITYVGDSANVLHDMLVTFPRLGHNMRVASPVGYGAPEPVVSKVRELGIRLEGSTFGQITNQESDHGFGNILWFEDPKDAVKGADVVITDTWISMGQEATKAQRLKDFTGYQVTEAMCEEGGAKPGWRFLHCLPRKGDEVDDEVFYGRRSLVFPEADNRKWTIMAIFDLWVGRWDTSVEE</sequence>
<dbReference type="Gene3D" id="3.40.50.1370">
    <property type="entry name" value="Aspartate/ornithine carbamoyltransferase"/>
    <property type="match status" value="2"/>
</dbReference>
<feature type="domain" description="Aspartate/ornithine carbamoyltransferase carbamoyl-P binding" evidence="7">
    <location>
        <begin position="5"/>
        <end position="166"/>
    </location>
</feature>
<dbReference type="GO" id="GO:0019240">
    <property type="term" value="P:citrulline biosynthetic process"/>
    <property type="evidence" value="ECO:0007669"/>
    <property type="project" value="TreeGrafter"/>
</dbReference>
<feature type="compositionally biased region" description="Basic and acidic residues" evidence="5">
    <location>
        <begin position="188"/>
        <end position="207"/>
    </location>
</feature>
<dbReference type="EC" id="2.1.3.3" evidence="2"/>
<dbReference type="Pfam" id="PF02729">
    <property type="entry name" value="OTCace_N"/>
    <property type="match status" value="1"/>
</dbReference>
<gene>
    <name evidence="8" type="ORF">ARMOST_07426</name>
</gene>
<accession>A0A284R5T1</accession>
<keyword evidence="9" id="KW-1185">Reference proteome</keyword>
<dbReference type="OrthoDB" id="10252326at2759"/>
<evidence type="ECO:0000259" key="6">
    <source>
        <dbReference type="Pfam" id="PF00185"/>
    </source>
</evidence>
<evidence type="ECO:0000313" key="8">
    <source>
        <dbReference type="EMBL" id="SJL04068.1"/>
    </source>
</evidence>
<dbReference type="InterPro" id="IPR006130">
    <property type="entry name" value="Asp/Orn_carbamoylTrfase"/>
</dbReference>
<dbReference type="EMBL" id="FUEG01000004">
    <property type="protein sequence ID" value="SJL04068.1"/>
    <property type="molecule type" value="Genomic_DNA"/>
</dbReference>
<dbReference type="AlphaFoldDB" id="A0A284R5T1"/>
<dbReference type="InterPro" id="IPR036901">
    <property type="entry name" value="Asp/Orn_carbamoylTrfase_sf"/>
</dbReference>
<evidence type="ECO:0000256" key="3">
    <source>
        <dbReference type="ARBA" id="ARBA00022679"/>
    </source>
</evidence>
<dbReference type="InterPro" id="IPR002292">
    <property type="entry name" value="Orn/put_carbamltrans"/>
</dbReference>
<dbReference type="InterPro" id="IPR006131">
    <property type="entry name" value="Asp_carbamoyltransf_Asp/Orn-bd"/>
</dbReference>
<dbReference type="STRING" id="47428.A0A284R5T1"/>
<dbReference type="GO" id="GO:0005739">
    <property type="term" value="C:mitochondrion"/>
    <property type="evidence" value="ECO:0007669"/>
    <property type="project" value="TreeGrafter"/>
</dbReference>
<evidence type="ECO:0000256" key="4">
    <source>
        <dbReference type="RuleBase" id="RU003634"/>
    </source>
</evidence>
<protein>
    <recommendedName>
        <fullName evidence="2">ornithine carbamoyltransferase</fullName>
        <ecNumber evidence="2">2.1.3.3</ecNumber>
    </recommendedName>
</protein>
<dbReference type="SUPFAM" id="SSF53671">
    <property type="entry name" value="Aspartate/ornithine carbamoyltransferase"/>
    <property type="match status" value="2"/>
</dbReference>
<keyword evidence="3 4" id="KW-0808">Transferase</keyword>
<feature type="compositionally biased region" description="Basic residues" evidence="5">
    <location>
        <begin position="208"/>
        <end position="217"/>
    </location>
</feature>
<dbReference type="GO" id="GO:0016597">
    <property type="term" value="F:amino acid binding"/>
    <property type="evidence" value="ECO:0007669"/>
    <property type="project" value="InterPro"/>
</dbReference>
<evidence type="ECO:0000256" key="1">
    <source>
        <dbReference type="ARBA" id="ARBA00007805"/>
    </source>
</evidence>
<proteinExistence type="inferred from homology"/>
<feature type="region of interest" description="Disordered" evidence="5">
    <location>
        <begin position="179"/>
        <end position="220"/>
    </location>
</feature>
<dbReference type="OMA" id="DGNNVCN"/>
<dbReference type="GO" id="GO:0042450">
    <property type="term" value="P:L-arginine biosynthetic process via ornithine"/>
    <property type="evidence" value="ECO:0007669"/>
    <property type="project" value="TreeGrafter"/>
</dbReference>
<name>A0A284R5T1_ARMOS</name>